<dbReference type="PANTHER" id="PTHR43685">
    <property type="entry name" value="GLYCOSYLTRANSFERASE"/>
    <property type="match status" value="1"/>
</dbReference>
<dbReference type="Proteomes" id="UP000290649">
    <property type="component" value="Unassembled WGS sequence"/>
</dbReference>
<dbReference type="CDD" id="cd00761">
    <property type="entry name" value="Glyco_tranf_GTA_type"/>
    <property type="match status" value="1"/>
</dbReference>
<sequence>MSKYQKNLVSVIIPSYKRAEKLKRAIESVLNQTYLEIELLVVNDNEKDDEFSIKLREIISLFTDCRLKLIEQEKHINGAVARNVGIKHSKGEYVAFLDDDNYWERNKIERQVAVLSKLDHSWGGVSSKKKYFNNDKFIRISLPYKSGKIYEEILLRRIEVGTSTLLLRHEALDKTGYFDETLNRHQELQLLTYFTYRYKLKLVNEFLHNADISDGQNRPNVERFKQVKKDFFNSVKPIIDTLPIRRQRRMYIMHNFELGYALLKNKQYREGIKKCLSVLWSPFTLYYAIYRSLERIIGTKLKGILLK</sequence>
<evidence type="ECO:0000313" key="3">
    <source>
        <dbReference type="Proteomes" id="UP000290649"/>
    </source>
</evidence>
<feature type="domain" description="Glycosyltransferase 2-like" evidence="1">
    <location>
        <begin position="10"/>
        <end position="150"/>
    </location>
</feature>
<proteinExistence type="predicted"/>
<evidence type="ECO:0000313" key="2">
    <source>
        <dbReference type="EMBL" id="RXJ02253.1"/>
    </source>
</evidence>
<gene>
    <name evidence="2" type="ORF">DS745_07645</name>
</gene>
<dbReference type="Gene3D" id="3.90.550.10">
    <property type="entry name" value="Spore Coat Polysaccharide Biosynthesis Protein SpsA, Chain A"/>
    <property type="match status" value="1"/>
</dbReference>
<dbReference type="EMBL" id="QOUX01000026">
    <property type="protein sequence ID" value="RXJ02253.1"/>
    <property type="molecule type" value="Genomic_DNA"/>
</dbReference>
<dbReference type="RefSeq" id="WP_129077660.1">
    <property type="nucleotide sequence ID" value="NZ_QOUX01000026.1"/>
</dbReference>
<reference evidence="2 3" key="1">
    <citation type="journal article" date="2019" name="Int. J. Syst. Evol. Microbiol.">
        <title>Anaerobacillus alkaliphilus sp. nov., a novel alkaliphilic and moderately halophilic bacterium.</title>
        <authorList>
            <person name="Borsodi A.K."/>
            <person name="Aszalos J.M."/>
            <person name="Bihari P."/>
            <person name="Nagy I."/>
            <person name="Schumann P."/>
            <person name="Sproer C."/>
            <person name="Kovacs A.L."/>
            <person name="Boka K."/>
            <person name="Dobosy P."/>
            <person name="Ovari M."/>
            <person name="Szili-Kovacs T."/>
            <person name="Toth E."/>
        </authorList>
    </citation>
    <scope>NUCLEOTIDE SEQUENCE [LARGE SCALE GENOMIC DNA]</scope>
    <source>
        <strain evidence="2 3">B16-10</strain>
    </source>
</reference>
<dbReference type="InterPro" id="IPR050834">
    <property type="entry name" value="Glycosyltransf_2"/>
</dbReference>
<dbReference type="GO" id="GO:0016740">
    <property type="term" value="F:transferase activity"/>
    <property type="evidence" value="ECO:0007669"/>
    <property type="project" value="UniProtKB-KW"/>
</dbReference>
<organism evidence="2 3">
    <name type="scientific">Anaerobacillus alkaliphilus</name>
    <dbReference type="NCBI Taxonomy" id="1548597"/>
    <lineage>
        <taxon>Bacteria</taxon>
        <taxon>Bacillati</taxon>
        <taxon>Bacillota</taxon>
        <taxon>Bacilli</taxon>
        <taxon>Bacillales</taxon>
        <taxon>Bacillaceae</taxon>
        <taxon>Anaerobacillus</taxon>
    </lineage>
</organism>
<accession>A0A4Q0VUY4</accession>
<keyword evidence="2" id="KW-0808">Transferase</keyword>
<dbReference type="SUPFAM" id="SSF53448">
    <property type="entry name" value="Nucleotide-diphospho-sugar transferases"/>
    <property type="match status" value="1"/>
</dbReference>
<dbReference type="AlphaFoldDB" id="A0A4Q0VUY4"/>
<protein>
    <submittedName>
        <fullName evidence="2">Glycosyltransferase family 2 protein</fullName>
    </submittedName>
</protein>
<dbReference type="InterPro" id="IPR001173">
    <property type="entry name" value="Glyco_trans_2-like"/>
</dbReference>
<comment type="caution">
    <text evidence="2">The sequence shown here is derived from an EMBL/GenBank/DDBJ whole genome shotgun (WGS) entry which is preliminary data.</text>
</comment>
<dbReference type="Pfam" id="PF00535">
    <property type="entry name" value="Glycos_transf_2"/>
    <property type="match status" value="1"/>
</dbReference>
<dbReference type="InterPro" id="IPR029044">
    <property type="entry name" value="Nucleotide-diphossugar_trans"/>
</dbReference>
<name>A0A4Q0VUY4_9BACI</name>
<evidence type="ECO:0000259" key="1">
    <source>
        <dbReference type="Pfam" id="PF00535"/>
    </source>
</evidence>
<keyword evidence="3" id="KW-1185">Reference proteome</keyword>
<dbReference type="PANTHER" id="PTHR43685:SF2">
    <property type="entry name" value="GLYCOSYLTRANSFERASE 2-LIKE DOMAIN-CONTAINING PROTEIN"/>
    <property type="match status" value="1"/>
</dbReference>
<dbReference type="OrthoDB" id="9785185at2"/>